<dbReference type="GO" id="GO:0030170">
    <property type="term" value="F:pyridoxal phosphate binding"/>
    <property type="evidence" value="ECO:0007669"/>
    <property type="project" value="InterPro"/>
</dbReference>
<reference evidence="4 5" key="1">
    <citation type="submission" date="2012-02" db="EMBL/GenBank/DDBJ databases">
        <title>Complete genome sequence of Actinoplanes missouriensis 431 (= NBRC 102363).</title>
        <authorList>
            <person name="Ohnishi Y."/>
            <person name="Ishikawa J."/>
            <person name="Sekine M."/>
            <person name="Hosoyama A."/>
            <person name="Harada T."/>
            <person name="Narita H."/>
            <person name="Hata T."/>
            <person name="Konno Y."/>
            <person name="Tutikane K."/>
            <person name="Fujita N."/>
            <person name="Horinouchi S."/>
            <person name="Hayakawa M."/>
        </authorList>
    </citation>
    <scope>NUCLEOTIDE SEQUENCE [LARGE SCALE GENOMIC DNA]</scope>
    <source>
        <strain evidence="5">ATCC 14538 / DSM 43046 / CBS 188.64 / JCM 3121 / NBRC 102363 / NCIMB 12654 / NRRL B-3342 / UNCC 431</strain>
    </source>
</reference>
<dbReference type="PROSITE" id="PS00600">
    <property type="entry name" value="AA_TRANSFER_CLASS_3"/>
    <property type="match status" value="1"/>
</dbReference>
<proteinExistence type="inferred from homology"/>
<dbReference type="KEGG" id="ams:AMIS_27280"/>
<dbReference type="OrthoDB" id="4510254at2"/>
<comment type="cofactor">
    <cofactor evidence="1">
        <name>pyridoxal 5'-phosphate</name>
        <dbReference type="ChEBI" id="CHEBI:597326"/>
    </cofactor>
</comment>
<dbReference type="HOGENOM" id="CLU_016922_1_5_11"/>
<dbReference type="InterPro" id="IPR015424">
    <property type="entry name" value="PyrdxlP-dep_Trfase"/>
</dbReference>
<keyword evidence="2 3" id="KW-0663">Pyridoxal phosphate</keyword>
<evidence type="ECO:0000313" key="5">
    <source>
        <dbReference type="Proteomes" id="UP000007882"/>
    </source>
</evidence>
<evidence type="ECO:0000256" key="1">
    <source>
        <dbReference type="ARBA" id="ARBA00001933"/>
    </source>
</evidence>
<dbReference type="PANTHER" id="PTHR43713">
    <property type="entry name" value="GLUTAMATE-1-SEMIALDEHYDE 2,1-AMINOMUTASE"/>
    <property type="match status" value="1"/>
</dbReference>
<keyword evidence="5" id="KW-1185">Reference proteome</keyword>
<dbReference type="InterPro" id="IPR005814">
    <property type="entry name" value="Aminotrans_3"/>
</dbReference>
<dbReference type="SUPFAM" id="SSF53383">
    <property type="entry name" value="PLP-dependent transferases"/>
    <property type="match status" value="1"/>
</dbReference>
<dbReference type="EMBL" id="AP012319">
    <property type="protein sequence ID" value="BAL87948.1"/>
    <property type="molecule type" value="Genomic_DNA"/>
</dbReference>
<gene>
    <name evidence="4" type="ordered locus">AMIS_27280</name>
</gene>
<organism evidence="4 5">
    <name type="scientific">Actinoplanes missouriensis (strain ATCC 14538 / DSM 43046 / CBS 188.64 / JCM 3121 / NBRC 102363 / NCIMB 12654 / NRRL B-3342 / UNCC 431)</name>
    <dbReference type="NCBI Taxonomy" id="512565"/>
    <lineage>
        <taxon>Bacteria</taxon>
        <taxon>Bacillati</taxon>
        <taxon>Actinomycetota</taxon>
        <taxon>Actinomycetes</taxon>
        <taxon>Micromonosporales</taxon>
        <taxon>Micromonosporaceae</taxon>
        <taxon>Actinoplanes</taxon>
    </lineage>
</organism>
<dbReference type="Gene3D" id="3.90.1150.10">
    <property type="entry name" value="Aspartate Aminotransferase, domain 1"/>
    <property type="match status" value="1"/>
</dbReference>
<dbReference type="CDD" id="cd00610">
    <property type="entry name" value="OAT_like"/>
    <property type="match status" value="1"/>
</dbReference>
<dbReference type="PATRIC" id="fig|512565.3.peg.2729"/>
<name>I0H4L1_ACTM4</name>
<accession>I0H4L1</accession>
<sequence length="433" mass="45643">MTANRYERSRAELERAYRSIGGAVGSGMRRSMKPHQLFFDTAEGSRVVDVDGNEYVDYVLGWGPLLLGHRHPRVVAAVTDQLQRGDMFGAGHRLEYVAAEKLLTALGWAERLLWSNTGTEAVQSALRLARAATGRNLVIKMGGGYHGWHDTVLASIYDYSEAPKPTPHSLGQAPSSLLDLRVAAYGDLDAATALFEAERGNVAAVLVDPVSSNTGTVTPPPGYLEGLRELCDTHGALLIFDEVVTGLRTGLAGVAGRPGGVVPDLATYGKAIGSGFPVAAVAGRGEVIDLVVEGVSHSGTYNSHPLSMAAVAATIDVLSEPGVYDRLNSTASQLVAGFTAAAAETGHTIAVNALGTIVQVVAGVDQINSPYDYLVGDWEYGDLLNEELTARGVFCLPGGRFFLSTAHTAGDIAHTVDAVRSAMQAIRKPHRAG</sequence>
<evidence type="ECO:0000256" key="3">
    <source>
        <dbReference type="RuleBase" id="RU003560"/>
    </source>
</evidence>
<dbReference type="GO" id="GO:0008483">
    <property type="term" value="F:transaminase activity"/>
    <property type="evidence" value="ECO:0007669"/>
    <property type="project" value="UniProtKB-KW"/>
</dbReference>
<evidence type="ECO:0000256" key="2">
    <source>
        <dbReference type="ARBA" id="ARBA00022898"/>
    </source>
</evidence>
<keyword evidence="4" id="KW-0808">Transferase</keyword>
<evidence type="ECO:0000313" key="4">
    <source>
        <dbReference type="EMBL" id="BAL87948.1"/>
    </source>
</evidence>
<dbReference type="Gene3D" id="3.40.640.10">
    <property type="entry name" value="Type I PLP-dependent aspartate aminotransferase-like (Major domain)"/>
    <property type="match status" value="1"/>
</dbReference>
<dbReference type="STRING" id="512565.AMIS_27280"/>
<dbReference type="AlphaFoldDB" id="I0H4L1"/>
<dbReference type="eggNOG" id="COG0001">
    <property type="taxonomic scope" value="Bacteria"/>
</dbReference>
<dbReference type="Proteomes" id="UP000007882">
    <property type="component" value="Chromosome"/>
</dbReference>
<dbReference type="InterPro" id="IPR015422">
    <property type="entry name" value="PyrdxlP-dep_Trfase_small"/>
</dbReference>
<dbReference type="PANTHER" id="PTHR43713:SF3">
    <property type="entry name" value="GLUTAMATE-1-SEMIALDEHYDE 2,1-AMINOMUTASE 1, CHLOROPLASTIC-RELATED"/>
    <property type="match status" value="1"/>
</dbReference>
<protein>
    <submittedName>
        <fullName evidence="4">Putative aminotransferase</fullName>
    </submittedName>
</protein>
<dbReference type="InterPro" id="IPR049704">
    <property type="entry name" value="Aminotrans_3_PPA_site"/>
</dbReference>
<comment type="similarity">
    <text evidence="3">Belongs to the class-III pyridoxal-phosphate-dependent aminotransferase family.</text>
</comment>
<dbReference type="Pfam" id="PF00202">
    <property type="entry name" value="Aminotran_3"/>
    <property type="match status" value="1"/>
</dbReference>
<dbReference type="InterPro" id="IPR015421">
    <property type="entry name" value="PyrdxlP-dep_Trfase_major"/>
</dbReference>
<keyword evidence="4" id="KW-0032">Aminotransferase</keyword>
<dbReference type="RefSeq" id="WP_014442843.1">
    <property type="nucleotide sequence ID" value="NC_017093.1"/>
</dbReference>